<dbReference type="GO" id="GO:0008088">
    <property type="term" value="P:axo-dendritic transport"/>
    <property type="evidence" value="ECO:0007669"/>
    <property type="project" value="TreeGrafter"/>
</dbReference>
<dbReference type="GO" id="GO:0030424">
    <property type="term" value="C:axon"/>
    <property type="evidence" value="ECO:0007669"/>
    <property type="project" value="TreeGrafter"/>
</dbReference>
<dbReference type="KEGG" id="ccar:122142427"/>
<feature type="region of interest" description="Disordered" evidence="1">
    <location>
        <begin position="276"/>
        <end position="299"/>
    </location>
</feature>
<evidence type="ECO:0000313" key="2">
    <source>
        <dbReference type="RefSeq" id="XP_042609015.1"/>
    </source>
</evidence>
<dbReference type="InterPro" id="IPR028103">
    <property type="entry name" value="Spatacsin"/>
</dbReference>
<organism evidence="2">
    <name type="scientific">Cyprinus carpio</name>
    <name type="common">Common carp</name>
    <dbReference type="NCBI Taxonomy" id="7962"/>
    <lineage>
        <taxon>Eukaryota</taxon>
        <taxon>Metazoa</taxon>
        <taxon>Chordata</taxon>
        <taxon>Craniata</taxon>
        <taxon>Vertebrata</taxon>
        <taxon>Euteleostomi</taxon>
        <taxon>Actinopterygii</taxon>
        <taxon>Neopterygii</taxon>
        <taxon>Teleostei</taxon>
        <taxon>Ostariophysi</taxon>
        <taxon>Cypriniformes</taxon>
        <taxon>Cyprinidae</taxon>
        <taxon>Cyprininae</taxon>
        <taxon>Cyprinus</taxon>
    </lineage>
</organism>
<gene>
    <name evidence="2" type="primary">LOC122142427</name>
</gene>
<evidence type="ECO:0000256" key="1">
    <source>
        <dbReference type="SAM" id="MobiDB-lite"/>
    </source>
</evidence>
<dbReference type="GO" id="GO:0005737">
    <property type="term" value="C:cytoplasm"/>
    <property type="evidence" value="ECO:0007669"/>
    <property type="project" value="TreeGrafter"/>
</dbReference>
<dbReference type="GO" id="GO:0048489">
    <property type="term" value="P:synaptic vesicle transport"/>
    <property type="evidence" value="ECO:0007669"/>
    <property type="project" value="TreeGrafter"/>
</dbReference>
<accession>A0A9Q9XVZ5</accession>
<dbReference type="Proteomes" id="UP001155660">
    <property type="component" value="Chromosome B25"/>
</dbReference>
<reference evidence="2" key="1">
    <citation type="submission" date="2025-08" db="UniProtKB">
        <authorList>
            <consortium name="RefSeq"/>
        </authorList>
    </citation>
    <scope>IDENTIFICATION</scope>
    <source>
        <tissue evidence="2">Muscle</tissue>
    </source>
</reference>
<proteinExistence type="predicted"/>
<dbReference type="GO" id="GO:0030425">
    <property type="term" value="C:dendrite"/>
    <property type="evidence" value="ECO:0007669"/>
    <property type="project" value="TreeGrafter"/>
</dbReference>
<dbReference type="AlphaFoldDB" id="A0A9Q9XVZ5"/>
<dbReference type="OrthoDB" id="2018754at2759"/>
<dbReference type="GO" id="GO:0007268">
    <property type="term" value="P:chemical synaptic transmission"/>
    <property type="evidence" value="ECO:0007669"/>
    <property type="project" value="TreeGrafter"/>
</dbReference>
<dbReference type="RefSeq" id="XP_042609015.1">
    <property type="nucleotide sequence ID" value="XM_042753081.1"/>
</dbReference>
<dbReference type="PANTHER" id="PTHR13650">
    <property type="entry name" value="SPATACSIN"/>
    <property type="match status" value="1"/>
</dbReference>
<name>A0A9Q9XVZ5_CYPCA</name>
<dbReference type="GeneID" id="122142427"/>
<protein>
    <submittedName>
        <fullName evidence="2">Spatacsin-like</fullName>
    </submittedName>
</protein>
<dbReference type="GO" id="GO:0007409">
    <property type="term" value="P:axonogenesis"/>
    <property type="evidence" value="ECO:0007669"/>
    <property type="project" value="TreeGrafter"/>
</dbReference>
<dbReference type="PANTHER" id="PTHR13650:SF0">
    <property type="entry name" value="SPATACSIN"/>
    <property type="match status" value="1"/>
</dbReference>
<dbReference type="GO" id="GO:0045202">
    <property type="term" value="C:synapse"/>
    <property type="evidence" value="ECO:0007669"/>
    <property type="project" value="TreeGrafter"/>
</dbReference>
<sequence>MHCVLFHRQALHPLDPSRLFGWQSANTTGGSEASSEPPHFSSSQLVSKFAVVENLDFLYYLSHGRPAFAFGVFLTQQLLDCSNVKLQVSLAADQAYSLGLLNFSSVCVSAACVCFCELLGVCSLKLRVDLCVLNLVLRLWTQTCEDHRDAASLRQTLVEKAGKLVSGEKRSAQELLVHLEAAVRDALEKKGVCRSSYEAAQEWALPVQFCHLHALPLSPAFPQDCARDGQWLNFLLFVQLHNYPLQQVRSLAASFCPALQSHISLAFQDLHPEQLPSGSGGSRELPLTPPPDHESPEPPRELFQVLLESQEKPSPWRFLLSEAVRQRSPALSVLAACHQVCAPT</sequence>